<dbReference type="OrthoDB" id="2018133at2759"/>
<dbReference type="InterPro" id="IPR029045">
    <property type="entry name" value="ClpP/crotonase-like_dom_sf"/>
</dbReference>
<organism evidence="1 2">
    <name type="scientific">Microthlaspi erraticum</name>
    <dbReference type="NCBI Taxonomy" id="1685480"/>
    <lineage>
        <taxon>Eukaryota</taxon>
        <taxon>Viridiplantae</taxon>
        <taxon>Streptophyta</taxon>
        <taxon>Embryophyta</taxon>
        <taxon>Tracheophyta</taxon>
        <taxon>Spermatophyta</taxon>
        <taxon>Magnoliopsida</taxon>
        <taxon>eudicotyledons</taxon>
        <taxon>Gunneridae</taxon>
        <taxon>Pentapetalae</taxon>
        <taxon>rosids</taxon>
        <taxon>malvids</taxon>
        <taxon>Brassicales</taxon>
        <taxon>Brassicaceae</taxon>
        <taxon>Coluteocarpeae</taxon>
        <taxon>Microthlaspi</taxon>
    </lineage>
</organism>
<gene>
    <name evidence="1" type="ORF">MERR_LOCUS15443</name>
</gene>
<reference evidence="1" key="1">
    <citation type="submission" date="2020-01" db="EMBL/GenBank/DDBJ databases">
        <authorList>
            <person name="Mishra B."/>
        </authorList>
    </citation>
    <scope>NUCLEOTIDE SEQUENCE [LARGE SCALE GENOMIC DNA]</scope>
</reference>
<dbReference type="EMBL" id="CACVBM020001064">
    <property type="protein sequence ID" value="CAA7028208.1"/>
    <property type="molecule type" value="Genomic_DNA"/>
</dbReference>
<accession>A0A6D2IIQ3</accession>
<evidence type="ECO:0000313" key="1">
    <source>
        <dbReference type="EMBL" id="CAA7028208.1"/>
    </source>
</evidence>
<protein>
    <submittedName>
        <fullName evidence="1">Uncharacterized protein</fullName>
    </submittedName>
</protein>
<dbReference type="AlphaFoldDB" id="A0A6D2IIQ3"/>
<keyword evidence="2" id="KW-1185">Reference proteome</keyword>
<sequence length="176" mass="20403">MPLTADVAEKLGFVNHIVEGGEETLKKAREIAEAIIKNEQGMVLRIKSVINDGLKWKRSKRASNHDPCKFPSQEHHFISKCQFSLRSRTKLRKFGRERRSSRRPKVTILIWKDRYLSHASRRSGMKPFGSTIGLETYFLPRHFRLATKQVPMEDLECLMARETAKALTWLAKKRPS</sequence>
<dbReference type="SUPFAM" id="SSF52096">
    <property type="entry name" value="ClpP/crotonase"/>
    <property type="match status" value="1"/>
</dbReference>
<comment type="caution">
    <text evidence="1">The sequence shown here is derived from an EMBL/GenBank/DDBJ whole genome shotgun (WGS) entry which is preliminary data.</text>
</comment>
<evidence type="ECO:0000313" key="2">
    <source>
        <dbReference type="Proteomes" id="UP000467841"/>
    </source>
</evidence>
<name>A0A6D2IIQ3_9BRAS</name>
<dbReference type="Gene3D" id="3.90.226.10">
    <property type="entry name" value="2-enoyl-CoA Hydratase, Chain A, domain 1"/>
    <property type="match status" value="1"/>
</dbReference>
<proteinExistence type="predicted"/>
<dbReference type="Proteomes" id="UP000467841">
    <property type="component" value="Unassembled WGS sequence"/>
</dbReference>